<sequence length="265" mass="30254">MTLLSARTAALDSFFIGLPPLDMTDLQAHPTHTADSAAPALTLLSLPTEIRMCIYNMLFQQPFRVVLGEKSLLQEIDRTPQSSQLLETCHQLHDEAVSIAYRSINMHTTKSYSMLDLREVEEFEIVHYVEKLFVNNLDCTAFLDLGHLRRFPRLQCCEVNITFPMHDSDVYEECQCIQLRLLEAAKSFRYMNTTAAVSLHLHFQVGVRWADQDLAAQGKWRHIISLDVAKKLQNKTASTPSNDHNSGWDNFCFNITGDILSDSRY</sequence>
<reference evidence="1" key="1">
    <citation type="submission" date="2020-02" db="EMBL/GenBank/DDBJ databases">
        <authorList>
            <person name="Palmer J.M."/>
        </authorList>
    </citation>
    <scope>NUCLEOTIDE SEQUENCE</scope>
    <source>
        <strain evidence="1">EPUS1.4</strain>
        <tissue evidence="1">Thallus</tissue>
    </source>
</reference>
<protein>
    <recommendedName>
        <fullName evidence="3">F-box domain-containing protein</fullName>
    </recommendedName>
</protein>
<evidence type="ECO:0000313" key="2">
    <source>
        <dbReference type="Proteomes" id="UP000606974"/>
    </source>
</evidence>
<evidence type="ECO:0000313" key="1">
    <source>
        <dbReference type="EMBL" id="KAF7510849.1"/>
    </source>
</evidence>
<name>A0A8H7E547_9EURO</name>
<keyword evidence="2" id="KW-1185">Reference proteome</keyword>
<dbReference type="AlphaFoldDB" id="A0A8H7E547"/>
<accession>A0A8H7E547</accession>
<gene>
    <name evidence="1" type="ORF">GJ744_005949</name>
</gene>
<dbReference type="Proteomes" id="UP000606974">
    <property type="component" value="Unassembled WGS sequence"/>
</dbReference>
<organism evidence="1 2">
    <name type="scientific">Endocarpon pusillum</name>
    <dbReference type="NCBI Taxonomy" id="364733"/>
    <lineage>
        <taxon>Eukaryota</taxon>
        <taxon>Fungi</taxon>
        <taxon>Dikarya</taxon>
        <taxon>Ascomycota</taxon>
        <taxon>Pezizomycotina</taxon>
        <taxon>Eurotiomycetes</taxon>
        <taxon>Chaetothyriomycetidae</taxon>
        <taxon>Verrucariales</taxon>
        <taxon>Verrucariaceae</taxon>
        <taxon>Endocarpon</taxon>
    </lineage>
</organism>
<proteinExistence type="predicted"/>
<comment type="caution">
    <text evidence="1">The sequence shown here is derived from an EMBL/GenBank/DDBJ whole genome shotgun (WGS) entry which is preliminary data.</text>
</comment>
<evidence type="ECO:0008006" key="3">
    <source>
        <dbReference type="Google" id="ProtNLM"/>
    </source>
</evidence>
<dbReference type="EMBL" id="JAACFV010000026">
    <property type="protein sequence ID" value="KAF7510849.1"/>
    <property type="molecule type" value="Genomic_DNA"/>
</dbReference>